<evidence type="ECO:0000313" key="2">
    <source>
        <dbReference type="EMBL" id="THU77791.1"/>
    </source>
</evidence>
<feature type="region of interest" description="Disordered" evidence="1">
    <location>
        <begin position="1"/>
        <end position="69"/>
    </location>
</feature>
<evidence type="ECO:0000313" key="3">
    <source>
        <dbReference type="Proteomes" id="UP000297245"/>
    </source>
</evidence>
<dbReference type="EMBL" id="ML180335">
    <property type="protein sequence ID" value="THU77791.1"/>
    <property type="molecule type" value="Genomic_DNA"/>
</dbReference>
<dbReference type="OrthoDB" id="3069387at2759"/>
<gene>
    <name evidence="2" type="ORF">K435DRAFT_877379</name>
</gene>
<protein>
    <submittedName>
        <fullName evidence="2">Uncharacterized protein</fullName>
    </submittedName>
</protein>
<organism evidence="2 3">
    <name type="scientific">Dendrothele bispora (strain CBS 962.96)</name>
    <dbReference type="NCBI Taxonomy" id="1314807"/>
    <lineage>
        <taxon>Eukaryota</taxon>
        <taxon>Fungi</taxon>
        <taxon>Dikarya</taxon>
        <taxon>Basidiomycota</taxon>
        <taxon>Agaricomycotina</taxon>
        <taxon>Agaricomycetes</taxon>
        <taxon>Agaricomycetidae</taxon>
        <taxon>Agaricales</taxon>
        <taxon>Agaricales incertae sedis</taxon>
        <taxon>Dendrothele</taxon>
    </lineage>
</organism>
<dbReference type="AlphaFoldDB" id="A0A4S8KQD6"/>
<name>A0A4S8KQD6_DENBC</name>
<proteinExistence type="predicted"/>
<sequence length="69" mass="7313">GVKVAAEVVADSEDSPLPSTKSGKGRKKAIQPGDDTDEEAMVTDFMRGAPTLKQPKRTTRPNAVDDDGE</sequence>
<keyword evidence="3" id="KW-1185">Reference proteome</keyword>
<accession>A0A4S8KQD6</accession>
<feature type="non-terminal residue" evidence="2">
    <location>
        <position position="1"/>
    </location>
</feature>
<dbReference type="Proteomes" id="UP000297245">
    <property type="component" value="Unassembled WGS sequence"/>
</dbReference>
<evidence type="ECO:0000256" key="1">
    <source>
        <dbReference type="SAM" id="MobiDB-lite"/>
    </source>
</evidence>
<reference evidence="2 3" key="1">
    <citation type="journal article" date="2019" name="Nat. Ecol. Evol.">
        <title>Megaphylogeny resolves global patterns of mushroom evolution.</title>
        <authorList>
            <person name="Varga T."/>
            <person name="Krizsan K."/>
            <person name="Foldi C."/>
            <person name="Dima B."/>
            <person name="Sanchez-Garcia M."/>
            <person name="Sanchez-Ramirez S."/>
            <person name="Szollosi G.J."/>
            <person name="Szarkandi J.G."/>
            <person name="Papp V."/>
            <person name="Albert L."/>
            <person name="Andreopoulos W."/>
            <person name="Angelini C."/>
            <person name="Antonin V."/>
            <person name="Barry K.W."/>
            <person name="Bougher N.L."/>
            <person name="Buchanan P."/>
            <person name="Buyck B."/>
            <person name="Bense V."/>
            <person name="Catcheside P."/>
            <person name="Chovatia M."/>
            <person name="Cooper J."/>
            <person name="Damon W."/>
            <person name="Desjardin D."/>
            <person name="Finy P."/>
            <person name="Geml J."/>
            <person name="Haridas S."/>
            <person name="Hughes K."/>
            <person name="Justo A."/>
            <person name="Karasinski D."/>
            <person name="Kautmanova I."/>
            <person name="Kiss B."/>
            <person name="Kocsube S."/>
            <person name="Kotiranta H."/>
            <person name="LaButti K.M."/>
            <person name="Lechner B.E."/>
            <person name="Liimatainen K."/>
            <person name="Lipzen A."/>
            <person name="Lukacs Z."/>
            <person name="Mihaltcheva S."/>
            <person name="Morgado L.N."/>
            <person name="Niskanen T."/>
            <person name="Noordeloos M.E."/>
            <person name="Ohm R.A."/>
            <person name="Ortiz-Santana B."/>
            <person name="Ovrebo C."/>
            <person name="Racz N."/>
            <person name="Riley R."/>
            <person name="Savchenko A."/>
            <person name="Shiryaev A."/>
            <person name="Soop K."/>
            <person name="Spirin V."/>
            <person name="Szebenyi C."/>
            <person name="Tomsovsky M."/>
            <person name="Tulloss R.E."/>
            <person name="Uehling J."/>
            <person name="Grigoriev I.V."/>
            <person name="Vagvolgyi C."/>
            <person name="Papp T."/>
            <person name="Martin F.M."/>
            <person name="Miettinen O."/>
            <person name="Hibbett D.S."/>
            <person name="Nagy L.G."/>
        </authorList>
    </citation>
    <scope>NUCLEOTIDE SEQUENCE [LARGE SCALE GENOMIC DNA]</scope>
    <source>
        <strain evidence="2 3">CBS 962.96</strain>
    </source>
</reference>
<feature type="non-terminal residue" evidence="2">
    <location>
        <position position="69"/>
    </location>
</feature>